<evidence type="ECO:0000313" key="1">
    <source>
        <dbReference type="EMBL" id="MDB6177802.1"/>
    </source>
</evidence>
<proteinExistence type="predicted"/>
<gene>
    <name evidence="1" type="ORF">PAF17_09845</name>
</gene>
<comment type="caution">
    <text evidence="1">The sequence shown here is derived from an EMBL/GenBank/DDBJ whole genome shotgun (WGS) entry which is preliminary data.</text>
</comment>
<name>A0ABT4ZEL4_9RHOB</name>
<keyword evidence="2" id="KW-1185">Reference proteome</keyword>
<dbReference type="Proteomes" id="UP001165641">
    <property type="component" value="Unassembled WGS sequence"/>
</dbReference>
<dbReference type="EMBL" id="JAQBIE010000011">
    <property type="protein sequence ID" value="MDB6177802.1"/>
    <property type="molecule type" value="Genomic_DNA"/>
</dbReference>
<dbReference type="Pfam" id="PF04102">
    <property type="entry name" value="SlyX"/>
    <property type="match status" value="1"/>
</dbReference>
<dbReference type="RefSeq" id="WP_271888924.1">
    <property type="nucleotide sequence ID" value="NZ_JAQBIE010000011.1"/>
</dbReference>
<organism evidence="1 2">
    <name type="scientific">Paracoccus onchidii</name>
    <dbReference type="NCBI Taxonomy" id="3017813"/>
    <lineage>
        <taxon>Bacteria</taxon>
        <taxon>Pseudomonadati</taxon>
        <taxon>Pseudomonadota</taxon>
        <taxon>Alphaproteobacteria</taxon>
        <taxon>Rhodobacterales</taxon>
        <taxon>Paracoccaceae</taxon>
        <taxon>Paracoccus</taxon>
    </lineage>
</organism>
<dbReference type="InterPro" id="IPR007236">
    <property type="entry name" value="SlyX"/>
</dbReference>
<protein>
    <submittedName>
        <fullName evidence="1">SlyX family protein</fullName>
    </submittedName>
</protein>
<accession>A0ABT4ZEL4</accession>
<reference evidence="1" key="1">
    <citation type="submission" date="2022-12" db="EMBL/GenBank/DDBJ databases">
        <title>Paracoccus onchidii sp. nov., isolated from a marine invertebrate from the South China Sea.</title>
        <authorList>
            <person name="Xu S."/>
            <person name="Liu Z."/>
            <person name="Xu Y."/>
        </authorList>
    </citation>
    <scope>NUCLEOTIDE SEQUENCE</scope>
    <source>
        <strain evidence="1">Z330</strain>
    </source>
</reference>
<evidence type="ECO:0000313" key="2">
    <source>
        <dbReference type="Proteomes" id="UP001165641"/>
    </source>
</evidence>
<sequence>MTEQERIEKLEEMVAHLSRIADDLSDVIARQDGDIARLNRKVDMLMRAEAAREADGANSIAVAHQPPPHW</sequence>